<gene>
    <name evidence="2" type="ORF">AXF42_Ash020564</name>
</gene>
<dbReference type="Proteomes" id="UP000236161">
    <property type="component" value="Unassembled WGS sequence"/>
</dbReference>
<dbReference type="InterPro" id="IPR036047">
    <property type="entry name" value="F-box-like_dom_sf"/>
</dbReference>
<dbReference type="AlphaFoldDB" id="A0A2I0B5Z6"/>
<dbReference type="PANTHER" id="PTHR44259:SF107">
    <property type="entry name" value="F-BOX PROTEIN SKIP23-LIKE"/>
    <property type="match status" value="1"/>
</dbReference>
<dbReference type="Pfam" id="PF03478">
    <property type="entry name" value="Beta-prop_KIB1-4"/>
    <property type="match status" value="1"/>
</dbReference>
<protein>
    <submittedName>
        <fullName evidence="2">F-box protein</fullName>
    </submittedName>
</protein>
<sequence>MKENKPWWNLLQEDLLCSIVGRLAIADYTRMCAVCREWNGTLSRETKPNPRPEFPWLLLPSNSGELTASCSFLSIPDRRRYDFTSLPEVSGRRWIGSKDGWLVTLDLISLQPRILNPLTREEFSLPCLPTNLPNDDVKISRRPDGSAHEFWDSDPSRDEYPISEFADIYLRKIVLSTVPFGVTVLLCGIVYPVTIALAKPGDNGWSQGPKRRQYDYFEDVVFCKNAGKFYVVTSCAAVLSFNVDGLAVFEIAPGGDVRCTLHNKYIFCCPSGLLLQVWRVLDYYYLPNGDDRSMTVEFKLYKMNPDGKGNGLYGVEVKDLGDQCLFLGGRNSSRLMVAENIHGSRAGCIYFTEDLPEALYYSEKTSSSIPFMDVGWFDVRERKVGRYFPLLMAHSRSNWPAPIWFFPSIV</sequence>
<evidence type="ECO:0000313" key="3">
    <source>
        <dbReference type="Proteomes" id="UP000236161"/>
    </source>
</evidence>
<dbReference type="PANTHER" id="PTHR44259">
    <property type="entry name" value="OS07G0183000 PROTEIN-RELATED"/>
    <property type="match status" value="1"/>
</dbReference>
<dbReference type="Gene3D" id="1.20.1280.50">
    <property type="match status" value="1"/>
</dbReference>
<evidence type="ECO:0000313" key="2">
    <source>
        <dbReference type="EMBL" id="PKA63191.1"/>
    </source>
</evidence>
<accession>A0A2I0B5Z6</accession>
<dbReference type="OrthoDB" id="1937564at2759"/>
<dbReference type="InterPro" id="IPR005174">
    <property type="entry name" value="KIB1-4_b-propeller"/>
</dbReference>
<proteinExistence type="predicted"/>
<dbReference type="EMBL" id="KZ451910">
    <property type="protein sequence ID" value="PKA63191.1"/>
    <property type="molecule type" value="Genomic_DNA"/>
</dbReference>
<dbReference type="STRING" id="1088818.A0A2I0B5Z6"/>
<keyword evidence="3" id="KW-1185">Reference proteome</keyword>
<dbReference type="InterPro" id="IPR050942">
    <property type="entry name" value="F-box_BR-signaling"/>
</dbReference>
<reference evidence="2 3" key="1">
    <citation type="journal article" date="2017" name="Nature">
        <title>The Apostasia genome and the evolution of orchids.</title>
        <authorList>
            <person name="Zhang G.Q."/>
            <person name="Liu K.W."/>
            <person name="Li Z."/>
            <person name="Lohaus R."/>
            <person name="Hsiao Y.Y."/>
            <person name="Niu S.C."/>
            <person name="Wang J.Y."/>
            <person name="Lin Y.C."/>
            <person name="Xu Q."/>
            <person name="Chen L.J."/>
            <person name="Yoshida K."/>
            <person name="Fujiwara S."/>
            <person name="Wang Z.W."/>
            <person name="Zhang Y.Q."/>
            <person name="Mitsuda N."/>
            <person name="Wang M."/>
            <person name="Liu G.H."/>
            <person name="Pecoraro L."/>
            <person name="Huang H.X."/>
            <person name="Xiao X.J."/>
            <person name="Lin M."/>
            <person name="Wu X.Y."/>
            <person name="Wu W.L."/>
            <person name="Chen Y.Y."/>
            <person name="Chang S.B."/>
            <person name="Sakamoto S."/>
            <person name="Ohme-Takagi M."/>
            <person name="Yagi M."/>
            <person name="Zeng S.J."/>
            <person name="Shen C.Y."/>
            <person name="Yeh C.M."/>
            <person name="Luo Y.B."/>
            <person name="Tsai W.C."/>
            <person name="Van de Peer Y."/>
            <person name="Liu Z.J."/>
        </authorList>
    </citation>
    <scope>NUCLEOTIDE SEQUENCE [LARGE SCALE GENOMIC DNA]</scope>
    <source>
        <strain evidence="3">cv. Shenzhen</strain>
        <tissue evidence="2">Stem</tissue>
    </source>
</reference>
<name>A0A2I0B5Z6_9ASPA</name>
<organism evidence="2 3">
    <name type="scientific">Apostasia shenzhenica</name>
    <dbReference type="NCBI Taxonomy" id="1088818"/>
    <lineage>
        <taxon>Eukaryota</taxon>
        <taxon>Viridiplantae</taxon>
        <taxon>Streptophyta</taxon>
        <taxon>Embryophyta</taxon>
        <taxon>Tracheophyta</taxon>
        <taxon>Spermatophyta</taxon>
        <taxon>Magnoliopsida</taxon>
        <taxon>Liliopsida</taxon>
        <taxon>Asparagales</taxon>
        <taxon>Orchidaceae</taxon>
        <taxon>Apostasioideae</taxon>
        <taxon>Apostasia</taxon>
    </lineage>
</organism>
<evidence type="ECO:0000259" key="1">
    <source>
        <dbReference type="Pfam" id="PF03478"/>
    </source>
</evidence>
<dbReference type="SUPFAM" id="SSF81383">
    <property type="entry name" value="F-box domain"/>
    <property type="match status" value="1"/>
</dbReference>
<feature type="domain" description="KIB1-4 beta-propeller" evidence="1">
    <location>
        <begin position="72"/>
        <end position="363"/>
    </location>
</feature>